<dbReference type="EMBL" id="JAUOQI010000001">
    <property type="protein sequence ID" value="MDO6576077.1"/>
    <property type="molecule type" value="Genomic_DNA"/>
</dbReference>
<evidence type="ECO:0000256" key="1">
    <source>
        <dbReference type="ARBA" id="ARBA00009437"/>
    </source>
</evidence>
<dbReference type="PRINTS" id="PR00039">
    <property type="entry name" value="HTHLYSR"/>
</dbReference>
<evidence type="ECO:0000256" key="3">
    <source>
        <dbReference type="ARBA" id="ARBA00023125"/>
    </source>
</evidence>
<evidence type="ECO:0000313" key="7">
    <source>
        <dbReference type="EMBL" id="MDO6576077.1"/>
    </source>
</evidence>
<dbReference type="CDD" id="cd08440">
    <property type="entry name" value="PBP2_LTTR_like_4"/>
    <property type="match status" value="1"/>
</dbReference>
<dbReference type="PROSITE" id="PS50931">
    <property type="entry name" value="HTH_LYSR"/>
    <property type="match status" value="1"/>
</dbReference>
<dbReference type="GO" id="GO:0005829">
    <property type="term" value="C:cytosol"/>
    <property type="evidence" value="ECO:0007669"/>
    <property type="project" value="TreeGrafter"/>
</dbReference>
<comment type="similarity">
    <text evidence="1">Belongs to the LysR transcriptional regulatory family.</text>
</comment>
<dbReference type="PANTHER" id="PTHR30419:SF30">
    <property type="entry name" value="LYSR FAMILY TRANSCRIPTIONAL REGULATOR"/>
    <property type="match status" value="1"/>
</dbReference>
<dbReference type="GO" id="GO:0003677">
    <property type="term" value="F:DNA binding"/>
    <property type="evidence" value="ECO:0007669"/>
    <property type="project" value="UniProtKB-KW"/>
</dbReference>
<evidence type="ECO:0000313" key="8">
    <source>
        <dbReference type="Proteomes" id="UP000056750"/>
    </source>
</evidence>
<reference evidence="7" key="2">
    <citation type="submission" date="2023-07" db="EMBL/GenBank/DDBJ databases">
        <title>Genome content predicts the carbon catabolic preferences of heterotrophic bacteria.</title>
        <authorList>
            <person name="Gralka M."/>
        </authorList>
    </citation>
    <scope>NUCLEOTIDE SEQUENCE</scope>
    <source>
        <strain evidence="7">F2M12</strain>
    </source>
</reference>
<dbReference type="Gene3D" id="3.40.190.290">
    <property type="match status" value="1"/>
</dbReference>
<dbReference type="Pfam" id="PF03466">
    <property type="entry name" value="LysR_substrate"/>
    <property type="match status" value="1"/>
</dbReference>
<dbReference type="PANTHER" id="PTHR30419">
    <property type="entry name" value="HTH-TYPE TRANSCRIPTIONAL REGULATOR YBHD"/>
    <property type="match status" value="1"/>
</dbReference>
<keyword evidence="3" id="KW-0238">DNA-binding</keyword>
<dbReference type="InterPro" id="IPR005119">
    <property type="entry name" value="LysR_subst-bd"/>
</dbReference>
<dbReference type="InterPro" id="IPR036390">
    <property type="entry name" value="WH_DNA-bd_sf"/>
</dbReference>
<name>A0AAW7Z1F2_9ALTE</name>
<dbReference type="GO" id="GO:0003700">
    <property type="term" value="F:DNA-binding transcription factor activity"/>
    <property type="evidence" value="ECO:0007669"/>
    <property type="project" value="InterPro"/>
</dbReference>
<dbReference type="KEGG" id="asq:AVL57_06150"/>
<accession>A0AAW7Z1F2</accession>
<evidence type="ECO:0000256" key="2">
    <source>
        <dbReference type="ARBA" id="ARBA00023015"/>
    </source>
</evidence>
<evidence type="ECO:0000313" key="6">
    <source>
        <dbReference type="EMBL" id="AMJ73593.1"/>
    </source>
</evidence>
<reference evidence="6 8" key="1">
    <citation type="submission" date="2015-12" db="EMBL/GenBank/DDBJ databases">
        <title>Intraspecies pangenome expansion in the marine bacterium Alteromonas.</title>
        <authorList>
            <person name="Lopez-Perez M."/>
            <person name="Rodriguez-Valera F."/>
        </authorList>
    </citation>
    <scope>NUCLEOTIDE SEQUENCE [LARGE SCALE GENOMIC DNA]</scope>
    <source>
        <strain evidence="6 8">LMG 21861</strain>
    </source>
</reference>
<dbReference type="AlphaFoldDB" id="A0AAW7Z1F2"/>
<feature type="domain" description="HTH lysR-type" evidence="5">
    <location>
        <begin position="3"/>
        <end position="60"/>
    </location>
</feature>
<dbReference type="SUPFAM" id="SSF46785">
    <property type="entry name" value="Winged helix' DNA-binding domain"/>
    <property type="match status" value="1"/>
</dbReference>
<dbReference type="EMBL" id="CP013926">
    <property type="protein sequence ID" value="AMJ73593.1"/>
    <property type="molecule type" value="Genomic_DNA"/>
</dbReference>
<sequence length="295" mass="32870">MNISYRNLQAFIHVAQSSTFAEAAIKLHLTQPALSSAIKKMEEQLGGKLFSRSTRHVALTKEGEALLPNAIRIMRDWDDTFGDIQNLFAMAKGRLTIAAMPSFAESHLPHLLKRYHQLAPNINLRILDVVMENVIYEVSEGRAEMGFTFEPQQNEGLIFTPLFEDCFVVVVNPQHELAKAKTVSWEACIEHPMVMMNRGSAVRMWTQQKISTVGDAVIVAETGQLGTLGQLIKQGLGIAIMPSLCISSMESIGLTVLNMKDDPLVKRVGMVKNAKRDMSVAGQALWTDVLHHYQR</sequence>
<keyword evidence="4" id="KW-0804">Transcription</keyword>
<dbReference type="InterPro" id="IPR050950">
    <property type="entry name" value="HTH-type_LysR_regulators"/>
</dbReference>
<proteinExistence type="inferred from homology"/>
<dbReference type="InterPro" id="IPR000847">
    <property type="entry name" value="LysR_HTH_N"/>
</dbReference>
<dbReference type="FunFam" id="1.10.10.10:FF:000001">
    <property type="entry name" value="LysR family transcriptional regulator"/>
    <property type="match status" value="1"/>
</dbReference>
<dbReference type="Pfam" id="PF00126">
    <property type="entry name" value="HTH_1"/>
    <property type="match status" value="1"/>
</dbReference>
<keyword evidence="2" id="KW-0805">Transcription regulation</keyword>
<organism evidence="7 9">
    <name type="scientific">Alteromonas stellipolaris</name>
    <dbReference type="NCBI Taxonomy" id="233316"/>
    <lineage>
        <taxon>Bacteria</taxon>
        <taxon>Pseudomonadati</taxon>
        <taxon>Pseudomonadota</taxon>
        <taxon>Gammaproteobacteria</taxon>
        <taxon>Alteromonadales</taxon>
        <taxon>Alteromonadaceae</taxon>
        <taxon>Alteromonas/Salinimonas group</taxon>
        <taxon>Alteromonas</taxon>
    </lineage>
</organism>
<evidence type="ECO:0000259" key="5">
    <source>
        <dbReference type="PROSITE" id="PS50931"/>
    </source>
</evidence>
<keyword evidence="8" id="KW-1185">Reference proteome</keyword>
<evidence type="ECO:0000256" key="4">
    <source>
        <dbReference type="ARBA" id="ARBA00023163"/>
    </source>
</evidence>
<dbReference type="SUPFAM" id="SSF53850">
    <property type="entry name" value="Periplasmic binding protein-like II"/>
    <property type="match status" value="1"/>
</dbReference>
<dbReference type="RefSeq" id="WP_057791746.1">
    <property type="nucleotide sequence ID" value="NZ_CAXIBE010000009.1"/>
</dbReference>
<dbReference type="Gene3D" id="1.10.10.10">
    <property type="entry name" value="Winged helix-like DNA-binding domain superfamily/Winged helix DNA-binding domain"/>
    <property type="match status" value="1"/>
</dbReference>
<protein>
    <submittedName>
        <fullName evidence="7">LysR family transcriptional regulator</fullName>
    </submittedName>
</protein>
<dbReference type="InterPro" id="IPR036388">
    <property type="entry name" value="WH-like_DNA-bd_sf"/>
</dbReference>
<gene>
    <name evidence="6" type="ORF">AVL57_06150</name>
    <name evidence="7" type="ORF">Q4527_01685</name>
</gene>
<evidence type="ECO:0000313" key="9">
    <source>
        <dbReference type="Proteomes" id="UP001170717"/>
    </source>
</evidence>
<dbReference type="Proteomes" id="UP000056750">
    <property type="component" value="Chromosome"/>
</dbReference>
<dbReference type="Proteomes" id="UP001170717">
    <property type="component" value="Unassembled WGS sequence"/>
</dbReference>